<feature type="compositionally biased region" description="Low complexity" evidence="1">
    <location>
        <begin position="63"/>
        <end position="76"/>
    </location>
</feature>
<dbReference type="Proteomes" id="UP000516369">
    <property type="component" value="Chromosome"/>
</dbReference>
<protein>
    <submittedName>
        <fullName evidence="2">DUF2934 domain-containing protein</fullName>
    </submittedName>
</protein>
<accession>A0A7H1N034</accession>
<dbReference type="EMBL" id="CP053923">
    <property type="protein sequence ID" value="QNT69070.1"/>
    <property type="molecule type" value="Genomic_DNA"/>
</dbReference>
<proteinExistence type="predicted"/>
<reference evidence="2 3" key="1">
    <citation type="submission" date="2020-05" db="EMBL/GenBank/DDBJ databases">
        <title>Complete closed genome sequence of Defluviicoccus vanus.</title>
        <authorList>
            <person name="Bessarab I."/>
            <person name="Arumugam K."/>
            <person name="Maszenan A.M."/>
            <person name="Seviour R.J."/>
            <person name="Williams R.B."/>
        </authorList>
    </citation>
    <scope>NUCLEOTIDE SEQUENCE [LARGE SCALE GENOMIC DNA]</scope>
    <source>
        <strain evidence="2 3">Ben 114</strain>
    </source>
</reference>
<dbReference type="AlphaFoldDB" id="A0A7H1N034"/>
<feature type="region of interest" description="Disordered" evidence="1">
    <location>
        <begin position="62"/>
        <end position="138"/>
    </location>
</feature>
<evidence type="ECO:0000256" key="1">
    <source>
        <dbReference type="SAM" id="MobiDB-lite"/>
    </source>
</evidence>
<feature type="compositionally biased region" description="Low complexity" evidence="1">
    <location>
        <begin position="108"/>
        <end position="124"/>
    </location>
</feature>
<dbReference type="Pfam" id="PF11154">
    <property type="entry name" value="DUF2934"/>
    <property type="match status" value="1"/>
</dbReference>
<dbReference type="InterPro" id="IPR021327">
    <property type="entry name" value="DUF2934"/>
</dbReference>
<organism evidence="2 3">
    <name type="scientific">Defluviicoccus vanus</name>
    <dbReference type="NCBI Taxonomy" id="111831"/>
    <lineage>
        <taxon>Bacteria</taxon>
        <taxon>Pseudomonadati</taxon>
        <taxon>Pseudomonadota</taxon>
        <taxon>Alphaproteobacteria</taxon>
        <taxon>Rhodospirillales</taxon>
        <taxon>Rhodospirillaceae</taxon>
        <taxon>Defluviicoccus</taxon>
    </lineage>
</organism>
<evidence type="ECO:0000313" key="3">
    <source>
        <dbReference type="Proteomes" id="UP000516369"/>
    </source>
</evidence>
<dbReference type="KEGG" id="dvn:HQ394_06525"/>
<evidence type="ECO:0000313" key="2">
    <source>
        <dbReference type="EMBL" id="QNT69070.1"/>
    </source>
</evidence>
<gene>
    <name evidence="2" type="ORF">HQ394_06525</name>
</gene>
<keyword evidence="3" id="KW-1185">Reference proteome</keyword>
<name>A0A7H1N034_9PROT</name>
<sequence>MGMPMTNSLHQLAHDIQMRIRDLAYIMWESAGRQQGMALEYWLAAEKEVLDTFQAAAGKVVPAASTSTSAESDAAAIPPSTSADVEPEAPVATSSAAVETADPGTSEPAAPAKSTARAAGAKATKTTRRSTSRSKATP</sequence>